<reference evidence="2 3" key="1">
    <citation type="journal article" date="2012" name="BMC Genomics">
        <title>Tools to kill: Genome of one of the most destructive plant pathogenic fungi Macrophomina phaseolina.</title>
        <authorList>
            <person name="Islam M.S."/>
            <person name="Haque M.S."/>
            <person name="Islam M.M."/>
            <person name="Emdad E.M."/>
            <person name="Halim A."/>
            <person name="Hossen Q.M.M."/>
            <person name="Hossain M.Z."/>
            <person name="Ahmed B."/>
            <person name="Rahim S."/>
            <person name="Rahman M.S."/>
            <person name="Alam M.M."/>
            <person name="Hou S."/>
            <person name="Wan X."/>
            <person name="Saito J.A."/>
            <person name="Alam M."/>
        </authorList>
    </citation>
    <scope>NUCLEOTIDE SEQUENCE [LARGE SCALE GENOMIC DNA]</scope>
    <source>
        <strain evidence="2 3">MS6</strain>
    </source>
</reference>
<dbReference type="Proteomes" id="UP000007129">
    <property type="component" value="Unassembled WGS sequence"/>
</dbReference>
<organism evidence="2 3">
    <name type="scientific">Macrophomina phaseolina (strain MS6)</name>
    <name type="common">Charcoal rot fungus</name>
    <dbReference type="NCBI Taxonomy" id="1126212"/>
    <lineage>
        <taxon>Eukaryota</taxon>
        <taxon>Fungi</taxon>
        <taxon>Dikarya</taxon>
        <taxon>Ascomycota</taxon>
        <taxon>Pezizomycotina</taxon>
        <taxon>Dothideomycetes</taxon>
        <taxon>Dothideomycetes incertae sedis</taxon>
        <taxon>Botryosphaeriales</taxon>
        <taxon>Botryosphaeriaceae</taxon>
        <taxon>Macrophomina</taxon>
    </lineage>
</organism>
<feature type="transmembrane region" description="Helical" evidence="1">
    <location>
        <begin position="228"/>
        <end position="248"/>
    </location>
</feature>
<accession>K2RYN0</accession>
<dbReference type="InParanoid" id="K2RYN0"/>
<dbReference type="VEuPathDB" id="FungiDB:MPH_07498"/>
<keyword evidence="1" id="KW-0472">Membrane</keyword>
<protein>
    <submittedName>
        <fullName evidence="2">Uncharacterized protein</fullName>
    </submittedName>
</protein>
<dbReference type="AlphaFoldDB" id="K2RYN0"/>
<sequence length="442" mass="47529">MASNDTYKLGLGASKMFTPLHPNGDDITSASLVQDILQAAMDGKTSDYFTHVNAIAPLYTKLGNEGNNAWAQGKDNNGLDVYYVEQLDETGQAYYITVAVEGLQTDADGVLLPTGSDVTINGVNYTGVGMVTQTVGYSNFEFAKVLRPLGIASAVAAPLKFVQQLIMNMIRTVATSIGSALQSVFQAEAAAAEVAGVEMQIADEAEDNVAAVVNVEEGAGAAAVGLSWTFFGACIILSGIFIALSYILHNSYHHLRIWNLTKYKVSWKYYFAPQEGQITSGPVKGDSTTVPISGASAAPKIPDLKGNPEVYYADLDVVSSHESTGIGYVLQLSLNDPVTSGTPYTVTVYYDIPFVGNNSTNLTFDQVNDLENWYTDNQGNNRNTLATVDSGDAKIKAISTYDYLEGKHVVPSYQPGTPTDEAFYYQSLLVILEKDLKVSDLN</sequence>
<keyword evidence="1" id="KW-0812">Transmembrane</keyword>
<dbReference type="OrthoDB" id="4756784at2759"/>
<comment type="caution">
    <text evidence="2">The sequence shown here is derived from an EMBL/GenBank/DDBJ whole genome shotgun (WGS) entry which is preliminary data.</text>
</comment>
<evidence type="ECO:0000313" key="2">
    <source>
        <dbReference type="EMBL" id="EKG15309.1"/>
    </source>
</evidence>
<proteinExistence type="predicted"/>
<keyword evidence="1" id="KW-1133">Transmembrane helix</keyword>
<evidence type="ECO:0000313" key="3">
    <source>
        <dbReference type="Proteomes" id="UP000007129"/>
    </source>
</evidence>
<dbReference type="EMBL" id="AHHD01000306">
    <property type="protein sequence ID" value="EKG15309.1"/>
    <property type="molecule type" value="Genomic_DNA"/>
</dbReference>
<evidence type="ECO:0000256" key="1">
    <source>
        <dbReference type="SAM" id="Phobius"/>
    </source>
</evidence>
<name>K2RYN0_MACPH</name>
<gene>
    <name evidence="2" type="ORF">MPH_07498</name>
</gene>
<dbReference type="HOGENOM" id="CLU_553254_0_0_1"/>